<dbReference type="EC" id="3.1.-.-" evidence="2"/>
<organism evidence="2 3">
    <name type="scientific">Halorubellus litoreus</name>
    <dbReference type="NCBI Taxonomy" id="755308"/>
    <lineage>
        <taxon>Archaea</taxon>
        <taxon>Methanobacteriati</taxon>
        <taxon>Methanobacteriota</taxon>
        <taxon>Stenosarchaea group</taxon>
        <taxon>Halobacteria</taxon>
        <taxon>Halobacteriales</taxon>
        <taxon>Halorubellaceae</taxon>
        <taxon>Halorubellus</taxon>
    </lineage>
</organism>
<evidence type="ECO:0000313" key="2">
    <source>
        <dbReference type="EMBL" id="MFC6954725.1"/>
    </source>
</evidence>
<dbReference type="EMBL" id="JBHSXN010000004">
    <property type="protein sequence ID" value="MFC6954725.1"/>
    <property type="molecule type" value="Genomic_DNA"/>
</dbReference>
<dbReference type="Proteomes" id="UP001596395">
    <property type="component" value="Unassembled WGS sequence"/>
</dbReference>
<dbReference type="InterPro" id="IPR004843">
    <property type="entry name" value="Calcineurin-like_PHP"/>
</dbReference>
<keyword evidence="3" id="KW-1185">Reference proteome</keyword>
<dbReference type="Pfam" id="PF00149">
    <property type="entry name" value="Metallophos"/>
    <property type="match status" value="1"/>
</dbReference>
<dbReference type="AlphaFoldDB" id="A0ABD5VKI9"/>
<reference evidence="2 3" key="1">
    <citation type="journal article" date="2019" name="Int. J. Syst. Evol. Microbiol.">
        <title>The Global Catalogue of Microorganisms (GCM) 10K type strain sequencing project: providing services to taxonomists for standard genome sequencing and annotation.</title>
        <authorList>
            <consortium name="The Broad Institute Genomics Platform"/>
            <consortium name="The Broad Institute Genome Sequencing Center for Infectious Disease"/>
            <person name="Wu L."/>
            <person name="Ma J."/>
        </authorList>
    </citation>
    <scope>NUCLEOTIDE SEQUENCE [LARGE SCALE GENOMIC DNA]</scope>
    <source>
        <strain evidence="2 3">GX26</strain>
    </source>
</reference>
<name>A0ABD5VKI9_9EURY</name>
<gene>
    <name evidence="2" type="ORF">ACFQGB_17805</name>
</gene>
<accession>A0ABD5VKI9</accession>
<protein>
    <submittedName>
        <fullName evidence="2">Metallophosphoesterase family protein</fullName>
        <ecNumber evidence="2">3.1.-.-</ecNumber>
    </submittedName>
</protein>
<proteinExistence type="predicted"/>
<dbReference type="RefSeq" id="WP_336351668.1">
    <property type="nucleotide sequence ID" value="NZ_JAZAQL010000004.1"/>
</dbReference>
<keyword evidence="2" id="KW-0378">Hydrolase</keyword>
<sequence>MRLLVCNDLHLKPDASDHDVDAMSVPDGLDAVLVVGDLTHRDGPDDVRLAREFVEQFDTECPVFYVPGNHDHAPMPTKVVDEVPTAQSGHEAILELEGLTVVGWGCEQRSLTDALDQTEFPAIDARTSPRGERRYAADQAAADIEAACYDVVTGTETVAGVAERLGIESENHGAFHRALDDIAETYNSLSELLDGRRDVLLASHLSPFNTSFDRHHSKGTREEDLEELHTGSIALKLAVRTHDVYGTVTGHSHAFGYDTGGEDGGRPHYLNLGYRGMSVVDVDPDAGVFSFTHPDAIR</sequence>
<dbReference type="SUPFAM" id="SSF56300">
    <property type="entry name" value="Metallo-dependent phosphatases"/>
    <property type="match status" value="1"/>
</dbReference>
<dbReference type="Gene3D" id="3.60.21.10">
    <property type="match status" value="1"/>
</dbReference>
<feature type="domain" description="Calcineurin-like phosphoesterase" evidence="1">
    <location>
        <begin position="1"/>
        <end position="115"/>
    </location>
</feature>
<dbReference type="GO" id="GO:0016787">
    <property type="term" value="F:hydrolase activity"/>
    <property type="evidence" value="ECO:0007669"/>
    <property type="project" value="UniProtKB-KW"/>
</dbReference>
<dbReference type="InterPro" id="IPR029052">
    <property type="entry name" value="Metallo-depent_PP-like"/>
</dbReference>
<evidence type="ECO:0000259" key="1">
    <source>
        <dbReference type="Pfam" id="PF00149"/>
    </source>
</evidence>
<evidence type="ECO:0000313" key="3">
    <source>
        <dbReference type="Proteomes" id="UP001596395"/>
    </source>
</evidence>
<comment type="caution">
    <text evidence="2">The sequence shown here is derived from an EMBL/GenBank/DDBJ whole genome shotgun (WGS) entry which is preliminary data.</text>
</comment>